<dbReference type="InterPro" id="IPR036097">
    <property type="entry name" value="HisK_dim/P_sf"/>
</dbReference>
<dbReference type="Gene3D" id="3.30.565.10">
    <property type="entry name" value="Histidine kinase-like ATPase, C-terminal domain"/>
    <property type="match status" value="1"/>
</dbReference>
<reference evidence="14 15" key="1">
    <citation type="submission" date="2017-10" db="EMBL/GenBank/DDBJ databases">
        <title>Comparative genomics between pathogenic Norcardia.</title>
        <authorList>
            <person name="Zeng L."/>
        </authorList>
    </citation>
    <scope>NUCLEOTIDE SEQUENCE [LARGE SCALE GENOMIC DNA]</scope>
    <source>
        <strain evidence="14 15">NC_YFY_NT001</strain>
    </source>
</reference>
<evidence type="ECO:0000313" key="14">
    <source>
        <dbReference type="EMBL" id="ATL67173.1"/>
    </source>
</evidence>
<dbReference type="PROSITE" id="PS50885">
    <property type="entry name" value="HAMP"/>
    <property type="match status" value="1"/>
</dbReference>
<dbReference type="PROSITE" id="PS50109">
    <property type="entry name" value="HIS_KIN"/>
    <property type="match status" value="1"/>
</dbReference>
<dbReference type="SMART" id="SM00304">
    <property type="entry name" value="HAMP"/>
    <property type="match status" value="1"/>
</dbReference>
<comment type="subcellular location">
    <subcellularLocation>
        <location evidence="2">Cell membrane</location>
    </subcellularLocation>
</comment>
<dbReference type="EC" id="2.7.13.3" evidence="3"/>
<keyword evidence="4" id="KW-0597">Phosphoprotein</keyword>
<dbReference type="InterPro" id="IPR036890">
    <property type="entry name" value="HATPase_C_sf"/>
</dbReference>
<dbReference type="InterPro" id="IPR050428">
    <property type="entry name" value="TCS_sensor_his_kinase"/>
</dbReference>
<dbReference type="InterPro" id="IPR003594">
    <property type="entry name" value="HATPase_dom"/>
</dbReference>
<sequence length="428" mass="44735">MQGISLRALIRGSIVSVTAFAVLMFAVPLAVAVQRMNRTEAITELQRDAVVVAAAVPYAADRAGVELPSGLPDNRIIGIYSVTGELIRERGPSSSPLAAAAADGRTHAAVEATDLAVSAPVSSDRAVTATVRVAMPHSIVVARTDRAWTTLALLGISVIAVAALLAGYQGGRIARPLERLTGSARALGGGDFGIRADRSRIAEADALGEALEATATRLGRLLERERAFSTQVSHQLRTPLTALLLGLESALSRPGADLRTAASTALRRGQHLGATIEDLLRLARDADDADGPPLVVRDLLDSVAEHWRGAFTERGRTLEIRCGTELPRVRASATAVRHVVEILVDNALVHGAGPALVAAYAVGEDLFVEVSDRGPGLPDPDLVFTPRSADDTHGLGLVLARSLAESQGGLLALRQPAPPTFCLMLPGG</sequence>
<feature type="domain" description="Histidine kinase" evidence="12">
    <location>
        <begin position="231"/>
        <end position="428"/>
    </location>
</feature>
<evidence type="ECO:0000256" key="2">
    <source>
        <dbReference type="ARBA" id="ARBA00004236"/>
    </source>
</evidence>
<proteinExistence type="predicted"/>
<dbReference type="GO" id="GO:0000155">
    <property type="term" value="F:phosphorelay sensor kinase activity"/>
    <property type="evidence" value="ECO:0007669"/>
    <property type="project" value="InterPro"/>
</dbReference>
<dbReference type="InterPro" id="IPR005467">
    <property type="entry name" value="His_kinase_dom"/>
</dbReference>
<dbReference type="Pfam" id="PF02518">
    <property type="entry name" value="HATPase_c"/>
    <property type="match status" value="1"/>
</dbReference>
<dbReference type="PRINTS" id="PR00344">
    <property type="entry name" value="BCTRLSENSOR"/>
</dbReference>
<keyword evidence="10 11" id="KW-0472">Membrane</keyword>
<evidence type="ECO:0000256" key="6">
    <source>
        <dbReference type="ARBA" id="ARBA00022692"/>
    </source>
</evidence>
<dbReference type="AlphaFoldDB" id="A0A291RHX4"/>
<evidence type="ECO:0000313" key="15">
    <source>
        <dbReference type="Proteomes" id="UP000221961"/>
    </source>
</evidence>
<organism evidence="14 15">
    <name type="scientific">Nocardia terpenica</name>
    <dbReference type="NCBI Taxonomy" id="455432"/>
    <lineage>
        <taxon>Bacteria</taxon>
        <taxon>Bacillati</taxon>
        <taxon>Actinomycetota</taxon>
        <taxon>Actinomycetes</taxon>
        <taxon>Mycobacteriales</taxon>
        <taxon>Nocardiaceae</taxon>
        <taxon>Nocardia</taxon>
    </lineage>
</organism>
<keyword evidence="7 14" id="KW-0418">Kinase</keyword>
<dbReference type="SMART" id="SM00387">
    <property type="entry name" value="HATPase_c"/>
    <property type="match status" value="1"/>
</dbReference>
<evidence type="ECO:0000256" key="11">
    <source>
        <dbReference type="SAM" id="Phobius"/>
    </source>
</evidence>
<accession>A0A291RHX4</accession>
<dbReference type="RefSeq" id="WP_098694320.1">
    <property type="nucleotide sequence ID" value="NZ_CP023778.1"/>
</dbReference>
<evidence type="ECO:0000256" key="3">
    <source>
        <dbReference type="ARBA" id="ARBA00012438"/>
    </source>
</evidence>
<name>A0A291RHX4_9NOCA</name>
<evidence type="ECO:0000256" key="5">
    <source>
        <dbReference type="ARBA" id="ARBA00022679"/>
    </source>
</evidence>
<dbReference type="GeneID" id="88358551"/>
<evidence type="ECO:0000259" key="13">
    <source>
        <dbReference type="PROSITE" id="PS50885"/>
    </source>
</evidence>
<keyword evidence="8 11" id="KW-1133">Transmembrane helix</keyword>
<dbReference type="EMBL" id="CP023778">
    <property type="protein sequence ID" value="ATL67173.1"/>
    <property type="molecule type" value="Genomic_DNA"/>
</dbReference>
<evidence type="ECO:0000256" key="7">
    <source>
        <dbReference type="ARBA" id="ARBA00022777"/>
    </source>
</evidence>
<dbReference type="Gene3D" id="1.10.287.130">
    <property type="match status" value="1"/>
</dbReference>
<dbReference type="Proteomes" id="UP000221961">
    <property type="component" value="Chromosome"/>
</dbReference>
<dbReference type="Gene3D" id="6.10.340.10">
    <property type="match status" value="1"/>
</dbReference>
<dbReference type="InterPro" id="IPR003661">
    <property type="entry name" value="HisK_dim/P_dom"/>
</dbReference>
<dbReference type="InterPro" id="IPR004358">
    <property type="entry name" value="Sig_transdc_His_kin-like_C"/>
</dbReference>
<dbReference type="GO" id="GO:0005886">
    <property type="term" value="C:plasma membrane"/>
    <property type="evidence" value="ECO:0007669"/>
    <property type="project" value="UniProtKB-SubCell"/>
</dbReference>
<dbReference type="Pfam" id="PF00672">
    <property type="entry name" value="HAMP"/>
    <property type="match status" value="1"/>
</dbReference>
<dbReference type="SMART" id="SM00388">
    <property type="entry name" value="HisKA"/>
    <property type="match status" value="1"/>
</dbReference>
<evidence type="ECO:0000256" key="8">
    <source>
        <dbReference type="ARBA" id="ARBA00022989"/>
    </source>
</evidence>
<keyword evidence="5" id="KW-0808">Transferase</keyword>
<dbReference type="PANTHER" id="PTHR45436">
    <property type="entry name" value="SENSOR HISTIDINE KINASE YKOH"/>
    <property type="match status" value="1"/>
</dbReference>
<evidence type="ECO:0000259" key="12">
    <source>
        <dbReference type="PROSITE" id="PS50109"/>
    </source>
</evidence>
<dbReference type="KEGG" id="ntp:CRH09_14190"/>
<dbReference type="CDD" id="cd06225">
    <property type="entry name" value="HAMP"/>
    <property type="match status" value="1"/>
</dbReference>
<feature type="transmembrane region" description="Helical" evidence="11">
    <location>
        <begin position="12"/>
        <end position="33"/>
    </location>
</feature>
<dbReference type="SUPFAM" id="SSF47384">
    <property type="entry name" value="Homodimeric domain of signal transducing histidine kinase"/>
    <property type="match status" value="1"/>
</dbReference>
<dbReference type="Pfam" id="PF00512">
    <property type="entry name" value="HisKA"/>
    <property type="match status" value="1"/>
</dbReference>
<keyword evidence="9" id="KW-0902">Two-component regulatory system</keyword>
<protein>
    <recommendedName>
        <fullName evidence="3">histidine kinase</fullName>
        <ecNumber evidence="3">2.7.13.3</ecNumber>
    </recommendedName>
</protein>
<dbReference type="SUPFAM" id="SSF55874">
    <property type="entry name" value="ATPase domain of HSP90 chaperone/DNA topoisomerase II/histidine kinase"/>
    <property type="match status" value="1"/>
</dbReference>
<gene>
    <name evidence="14" type="ORF">CRH09_14190</name>
</gene>
<keyword evidence="6 11" id="KW-0812">Transmembrane</keyword>
<dbReference type="InterPro" id="IPR003660">
    <property type="entry name" value="HAMP_dom"/>
</dbReference>
<evidence type="ECO:0000256" key="10">
    <source>
        <dbReference type="ARBA" id="ARBA00023136"/>
    </source>
</evidence>
<evidence type="ECO:0000256" key="9">
    <source>
        <dbReference type="ARBA" id="ARBA00023012"/>
    </source>
</evidence>
<evidence type="ECO:0000256" key="1">
    <source>
        <dbReference type="ARBA" id="ARBA00000085"/>
    </source>
</evidence>
<dbReference type="PANTHER" id="PTHR45436:SF5">
    <property type="entry name" value="SENSOR HISTIDINE KINASE TRCS"/>
    <property type="match status" value="1"/>
</dbReference>
<feature type="transmembrane region" description="Helical" evidence="11">
    <location>
        <begin position="147"/>
        <end position="168"/>
    </location>
</feature>
<comment type="catalytic activity">
    <reaction evidence="1">
        <text>ATP + protein L-histidine = ADP + protein N-phospho-L-histidine.</text>
        <dbReference type="EC" id="2.7.13.3"/>
    </reaction>
</comment>
<dbReference type="CDD" id="cd00082">
    <property type="entry name" value="HisKA"/>
    <property type="match status" value="1"/>
</dbReference>
<feature type="domain" description="HAMP" evidence="13">
    <location>
        <begin position="171"/>
        <end position="223"/>
    </location>
</feature>
<evidence type="ECO:0000256" key="4">
    <source>
        <dbReference type="ARBA" id="ARBA00022553"/>
    </source>
</evidence>